<dbReference type="CDD" id="cd00609">
    <property type="entry name" value="AAT_like"/>
    <property type="match status" value="1"/>
</dbReference>
<keyword evidence="5" id="KW-0663">Pyridoxal phosphate</keyword>
<comment type="cofactor">
    <cofactor evidence="1 6">
        <name>pyridoxal 5'-phosphate</name>
        <dbReference type="ChEBI" id="CHEBI:597326"/>
    </cofactor>
</comment>
<dbReference type="InterPro" id="IPR004839">
    <property type="entry name" value="Aminotransferase_I/II_large"/>
</dbReference>
<evidence type="ECO:0000256" key="1">
    <source>
        <dbReference type="ARBA" id="ARBA00001933"/>
    </source>
</evidence>
<dbReference type="InterPro" id="IPR004838">
    <property type="entry name" value="NHTrfase_class1_PyrdxlP-BS"/>
</dbReference>
<dbReference type="SUPFAM" id="SSF53383">
    <property type="entry name" value="PLP-dependent transferases"/>
    <property type="match status" value="1"/>
</dbReference>
<reference evidence="8 9" key="1">
    <citation type="submission" date="2020-08" db="EMBL/GenBank/DDBJ databases">
        <title>Genomic Encyclopedia of Type Strains, Phase IV (KMG-IV): sequencing the most valuable type-strain genomes for metagenomic binning, comparative biology and taxonomic classification.</title>
        <authorList>
            <person name="Goeker M."/>
        </authorList>
    </citation>
    <scope>NUCLEOTIDE SEQUENCE [LARGE SCALE GENOMIC DNA]</scope>
    <source>
        <strain evidence="8 9">DSM 19163</strain>
    </source>
</reference>
<dbReference type="Proteomes" id="UP000579136">
    <property type="component" value="Unassembled WGS sequence"/>
</dbReference>
<dbReference type="RefSeq" id="WP_183674691.1">
    <property type="nucleotide sequence ID" value="NZ_CBCRYX010000008.1"/>
</dbReference>
<organism evidence="8 9">
    <name type="scientific">Nosocomiicoccus ampullae</name>
    <dbReference type="NCBI Taxonomy" id="489910"/>
    <lineage>
        <taxon>Bacteria</taxon>
        <taxon>Bacillati</taxon>
        <taxon>Bacillota</taxon>
        <taxon>Bacilli</taxon>
        <taxon>Bacillales</taxon>
        <taxon>Staphylococcaceae</taxon>
        <taxon>Nosocomiicoccus</taxon>
    </lineage>
</organism>
<dbReference type="FunFam" id="3.40.640.10:FF:000033">
    <property type="entry name" value="Aspartate aminotransferase"/>
    <property type="match status" value="1"/>
</dbReference>
<dbReference type="GO" id="GO:0030170">
    <property type="term" value="F:pyridoxal phosphate binding"/>
    <property type="evidence" value="ECO:0007669"/>
    <property type="project" value="InterPro"/>
</dbReference>
<keyword evidence="3 6" id="KW-0032">Aminotransferase</keyword>
<evidence type="ECO:0000256" key="6">
    <source>
        <dbReference type="RuleBase" id="RU000481"/>
    </source>
</evidence>
<accession>A0A9Q2HGE5</accession>
<dbReference type="GO" id="GO:0008483">
    <property type="term" value="F:transaminase activity"/>
    <property type="evidence" value="ECO:0007669"/>
    <property type="project" value="UniProtKB-KW"/>
</dbReference>
<dbReference type="Gene3D" id="3.40.640.10">
    <property type="entry name" value="Type I PLP-dependent aspartate aminotransferase-like (Major domain)"/>
    <property type="match status" value="1"/>
</dbReference>
<protein>
    <recommendedName>
        <fullName evidence="6">Aminotransferase</fullName>
        <ecNumber evidence="6">2.6.1.-</ecNumber>
    </recommendedName>
</protein>
<comment type="similarity">
    <text evidence="2 6">Belongs to the class-I pyridoxal-phosphate-dependent aminotransferase family.</text>
</comment>
<gene>
    <name evidence="8" type="ORF">HNQ45_001240</name>
</gene>
<keyword evidence="4 6" id="KW-0808">Transferase</keyword>
<dbReference type="PANTHER" id="PTHR46383">
    <property type="entry name" value="ASPARTATE AMINOTRANSFERASE"/>
    <property type="match status" value="1"/>
</dbReference>
<evidence type="ECO:0000256" key="2">
    <source>
        <dbReference type="ARBA" id="ARBA00007441"/>
    </source>
</evidence>
<evidence type="ECO:0000256" key="3">
    <source>
        <dbReference type="ARBA" id="ARBA00022576"/>
    </source>
</evidence>
<dbReference type="PROSITE" id="PS00105">
    <property type="entry name" value="AA_TRANSFER_CLASS_1"/>
    <property type="match status" value="1"/>
</dbReference>
<dbReference type="EMBL" id="JACHHF010000007">
    <property type="protein sequence ID" value="MBB5176352.1"/>
    <property type="molecule type" value="Genomic_DNA"/>
</dbReference>
<feature type="domain" description="Aminotransferase class I/classII large" evidence="7">
    <location>
        <begin position="30"/>
        <end position="384"/>
    </location>
</feature>
<keyword evidence="9" id="KW-1185">Reference proteome</keyword>
<dbReference type="InterPro" id="IPR015424">
    <property type="entry name" value="PyrdxlP-dep_Trfase"/>
</dbReference>
<evidence type="ECO:0000313" key="8">
    <source>
        <dbReference type="EMBL" id="MBB5176352.1"/>
    </source>
</evidence>
<evidence type="ECO:0000313" key="9">
    <source>
        <dbReference type="Proteomes" id="UP000579136"/>
    </source>
</evidence>
<dbReference type="AlphaFoldDB" id="A0A9Q2HGE5"/>
<dbReference type="PANTHER" id="PTHR46383:SF1">
    <property type="entry name" value="ASPARTATE AMINOTRANSFERASE"/>
    <property type="match status" value="1"/>
</dbReference>
<dbReference type="EC" id="2.6.1.-" evidence="6"/>
<dbReference type="InterPro" id="IPR015422">
    <property type="entry name" value="PyrdxlP-dep_Trfase_small"/>
</dbReference>
<sequence length="394" mass="44149">MQISKRMDLLQPSPTIAISNLARDLKAEGKDIISLSAGEPDFNTPKEVIDSAYEAALEGQTKYAATTGILPLREAIKNKMKKDNNLDYSVDEIFVGSGAKQVLFNIFLAILNPGDEVIIPSPYWVSYIDQVKFAEGTPVVAKTTSKTNYKLTPEILDNHVTDKTKILILNSPNNPTGVIYSKDELKALADYLEEKDIIVVSDEIYEVLVYEGKHYSIAEMSEKMKQNTVVVNGVSKSHAMTGWRIGYACGDKSLIKAMSKLQSQSVSSVTTPAQFAAIKAYNLEETYLKDYNETFKNRRDNAYKEIQKIPYITCVEPTGAFYLFPEVKELVEKCNFENVDAFVEALLKEKHIALVPGSAFGSQDNIRISYALSEDKFNEAMRRLKEFVEEHSNN</sequence>
<evidence type="ECO:0000256" key="5">
    <source>
        <dbReference type="ARBA" id="ARBA00022898"/>
    </source>
</evidence>
<dbReference type="InterPro" id="IPR015421">
    <property type="entry name" value="PyrdxlP-dep_Trfase_major"/>
</dbReference>
<evidence type="ECO:0000259" key="7">
    <source>
        <dbReference type="Pfam" id="PF00155"/>
    </source>
</evidence>
<name>A0A9Q2HGE5_9STAP</name>
<dbReference type="GO" id="GO:0006520">
    <property type="term" value="P:amino acid metabolic process"/>
    <property type="evidence" value="ECO:0007669"/>
    <property type="project" value="InterPro"/>
</dbReference>
<dbReference type="InterPro" id="IPR050596">
    <property type="entry name" value="AspAT/PAT-like"/>
</dbReference>
<dbReference type="Gene3D" id="3.90.1150.10">
    <property type="entry name" value="Aspartate Aminotransferase, domain 1"/>
    <property type="match status" value="1"/>
</dbReference>
<comment type="caution">
    <text evidence="8">The sequence shown here is derived from an EMBL/GenBank/DDBJ whole genome shotgun (WGS) entry which is preliminary data.</text>
</comment>
<proteinExistence type="inferred from homology"/>
<dbReference type="Pfam" id="PF00155">
    <property type="entry name" value="Aminotran_1_2"/>
    <property type="match status" value="1"/>
</dbReference>
<evidence type="ECO:0000256" key="4">
    <source>
        <dbReference type="ARBA" id="ARBA00022679"/>
    </source>
</evidence>